<dbReference type="OrthoDB" id="9807977at2"/>
<evidence type="ECO:0000256" key="1">
    <source>
        <dbReference type="ARBA" id="ARBA00004651"/>
    </source>
</evidence>
<comment type="subcellular location">
    <subcellularLocation>
        <location evidence="1">Cell membrane</location>
        <topology evidence="1">Multi-pass membrane protein</topology>
    </subcellularLocation>
</comment>
<dbReference type="PANTHER" id="PTHR33529:SF8">
    <property type="entry name" value="PERMEASE, YJGP_YJGQ FAMILY"/>
    <property type="match status" value="1"/>
</dbReference>
<feature type="transmembrane region" description="Helical" evidence="6">
    <location>
        <begin position="12"/>
        <end position="30"/>
    </location>
</feature>
<dbReference type="AlphaFoldDB" id="I0WDC8"/>
<protein>
    <submittedName>
        <fullName evidence="7">Permease yjgp/yjgq family protein</fullName>
    </submittedName>
</protein>
<feature type="transmembrane region" description="Helical" evidence="6">
    <location>
        <begin position="331"/>
        <end position="353"/>
    </location>
</feature>
<keyword evidence="5 6" id="KW-0472">Membrane</keyword>
<keyword evidence="4 6" id="KW-1133">Transmembrane helix</keyword>
<dbReference type="GO" id="GO:0015920">
    <property type="term" value="P:lipopolysaccharide transport"/>
    <property type="evidence" value="ECO:0007669"/>
    <property type="project" value="TreeGrafter"/>
</dbReference>
<dbReference type="Pfam" id="PF03739">
    <property type="entry name" value="LptF_LptG"/>
    <property type="match status" value="1"/>
</dbReference>
<sequence>MKILDWYILKRYFVTFFVMLLLFVPIGIMVDLSEKVDKMIERKVPTSEIIFYYLDFTVYFANLLFPIFLFLSVIWFTSKLANNTEIIAILSSGVSFARFMRPYLIGASVIAAFIFFMGMFVVPTASEGYKEFTHKYLRRNKQDREVTDVYNQISDNEFLFVSSFDATNKVGYNFSLEHFEGTELKYKISARSIRWQPEDSTYRLTNYVKRTIGVNDDVLESKRRHDTIFSFSLDDLTPVSYIAETKNLFELNEFIEKEKRKGSSNINTYLLVKYRRWSLIFTAFVLTVIAVAVSSMKRRGGMGVNLAFGIFIAFVFVFFDKIFGTLAEQSGFPPMLAVSIPNILFGILAFYLLKNAKR</sequence>
<dbReference type="InterPro" id="IPR005495">
    <property type="entry name" value="LptG/LptF_permease"/>
</dbReference>
<dbReference type="STRING" id="946077.W5A_09169"/>
<proteinExistence type="predicted"/>
<reference evidence="7 8" key="1">
    <citation type="journal article" date="2012" name="J. Bacteriol.">
        <title>Genome Sequence of the Halotolerant Bacterium Imtechella halotolerans K1T.</title>
        <authorList>
            <person name="Kumar S."/>
            <person name="Vikram S."/>
            <person name="Subramanian S."/>
            <person name="Raghava G.P."/>
            <person name="Pinnaka A.K."/>
        </authorList>
    </citation>
    <scope>NUCLEOTIDE SEQUENCE [LARGE SCALE GENOMIC DNA]</scope>
    <source>
        <strain evidence="7 8">K1</strain>
    </source>
</reference>
<dbReference type="PATRIC" id="fig|946077.3.peg.1856"/>
<gene>
    <name evidence="7" type="ORF">W5A_09169</name>
</gene>
<dbReference type="eggNOG" id="COG0795">
    <property type="taxonomic scope" value="Bacteria"/>
</dbReference>
<evidence type="ECO:0000256" key="2">
    <source>
        <dbReference type="ARBA" id="ARBA00022475"/>
    </source>
</evidence>
<evidence type="ECO:0000313" key="8">
    <source>
        <dbReference type="Proteomes" id="UP000005938"/>
    </source>
</evidence>
<dbReference type="EMBL" id="AJJU01000011">
    <property type="protein sequence ID" value="EID74394.1"/>
    <property type="molecule type" value="Genomic_DNA"/>
</dbReference>
<organism evidence="7 8">
    <name type="scientific">Imtechella halotolerans K1</name>
    <dbReference type="NCBI Taxonomy" id="946077"/>
    <lineage>
        <taxon>Bacteria</taxon>
        <taxon>Pseudomonadati</taxon>
        <taxon>Bacteroidota</taxon>
        <taxon>Flavobacteriia</taxon>
        <taxon>Flavobacteriales</taxon>
        <taxon>Flavobacteriaceae</taxon>
        <taxon>Imtechella</taxon>
    </lineage>
</organism>
<name>I0WDC8_9FLAO</name>
<feature type="transmembrane region" description="Helical" evidence="6">
    <location>
        <begin position="277"/>
        <end position="295"/>
    </location>
</feature>
<keyword evidence="2" id="KW-1003">Cell membrane</keyword>
<feature type="transmembrane region" description="Helical" evidence="6">
    <location>
        <begin position="103"/>
        <end position="122"/>
    </location>
</feature>
<dbReference type="Proteomes" id="UP000005938">
    <property type="component" value="Unassembled WGS sequence"/>
</dbReference>
<evidence type="ECO:0000256" key="3">
    <source>
        <dbReference type="ARBA" id="ARBA00022692"/>
    </source>
</evidence>
<evidence type="ECO:0000256" key="4">
    <source>
        <dbReference type="ARBA" id="ARBA00022989"/>
    </source>
</evidence>
<feature type="transmembrane region" description="Helical" evidence="6">
    <location>
        <begin position="302"/>
        <end position="319"/>
    </location>
</feature>
<keyword evidence="8" id="KW-1185">Reference proteome</keyword>
<dbReference type="PANTHER" id="PTHR33529">
    <property type="entry name" value="SLR0882 PROTEIN-RELATED"/>
    <property type="match status" value="1"/>
</dbReference>
<evidence type="ECO:0000256" key="5">
    <source>
        <dbReference type="ARBA" id="ARBA00023136"/>
    </source>
</evidence>
<comment type="caution">
    <text evidence="7">The sequence shown here is derived from an EMBL/GenBank/DDBJ whole genome shotgun (WGS) entry which is preliminary data.</text>
</comment>
<feature type="transmembrane region" description="Helical" evidence="6">
    <location>
        <begin position="50"/>
        <end position="76"/>
    </location>
</feature>
<dbReference type="RefSeq" id="WP_008239757.1">
    <property type="nucleotide sequence ID" value="NZ_AJJU01000011.1"/>
</dbReference>
<keyword evidence="3 6" id="KW-0812">Transmembrane</keyword>
<evidence type="ECO:0000256" key="6">
    <source>
        <dbReference type="SAM" id="Phobius"/>
    </source>
</evidence>
<accession>I0WDC8</accession>
<dbReference type="GO" id="GO:0043190">
    <property type="term" value="C:ATP-binding cassette (ABC) transporter complex"/>
    <property type="evidence" value="ECO:0007669"/>
    <property type="project" value="TreeGrafter"/>
</dbReference>
<evidence type="ECO:0000313" key="7">
    <source>
        <dbReference type="EMBL" id="EID74394.1"/>
    </source>
</evidence>